<dbReference type="Gene3D" id="1.10.443.10">
    <property type="entry name" value="Intergrase catalytic core"/>
    <property type="match status" value="1"/>
</dbReference>
<keyword evidence="1" id="KW-0233">DNA recombination</keyword>
<evidence type="ECO:0000259" key="2">
    <source>
        <dbReference type="PROSITE" id="PS51898"/>
    </source>
</evidence>
<proteinExistence type="predicted"/>
<evidence type="ECO:0000313" key="4">
    <source>
        <dbReference type="WBParaSite" id="PSAMB.scaffold4404size14761.g24256.t1"/>
    </source>
</evidence>
<dbReference type="InterPro" id="IPR027417">
    <property type="entry name" value="P-loop_NTPase"/>
</dbReference>
<dbReference type="Pfam" id="PF00589">
    <property type="entry name" value="Phage_integrase"/>
    <property type="match status" value="1"/>
</dbReference>
<protein>
    <submittedName>
        <fullName evidence="4">ATP-dependent DNA helicase</fullName>
    </submittedName>
</protein>
<keyword evidence="3" id="KW-1185">Reference proteome</keyword>
<dbReference type="SUPFAM" id="SSF52540">
    <property type="entry name" value="P-loop containing nucleoside triphosphate hydrolases"/>
    <property type="match status" value="1"/>
</dbReference>
<evidence type="ECO:0000256" key="1">
    <source>
        <dbReference type="ARBA" id="ARBA00023172"/>
    </source>
</evidence>
<dbReference type="PANTHER" id="PTHR10492:SF57">
    <property type="entry name" value="ATP-DEPENDENT DNA HELICASE"/>
    <property type="match status" value="1"/>
</dbReference>
<dbReference type="InterPro" id="IPR002104">
    <property type="entry name" value="Integrase_catalytic"/>
</dbReference>
<accession>A0A914WKK2</accession>
<dbReference type="SUPFAM" id="SSF56349">
    <property type="entry name" value="DNA breaking-rejoining enzymes"/>
    <property type="match status" value="1"/>
</dbReference>
<dbReference type="GO" id="GO:0015074">
    <property type="term" value="P:DNA integration"/>
    <property type="evidence" value="ECO:0007669"/>
    <property type="project" value="InterPro"/>
</dbReference>
<dbReference type="GO" id="GO:0006310">
    <property type="term" value="P:DNA recombination"/>
    <property type="evidence" value="ECO:0007669"/>
    <property type="project" value="UniProtKB-KW"/>
</dbReference>
<sequence>MRTGPGKQEFSQWLLRLGNGDLPSIDGEIELPTSCLTNKDLTDEIFGQEINTDNIDEVASKVILCPKNEDTLQINNEALQRIPGPEKTYTSIDKVICKNGEDPSEYPKEFLYSLTPTGMPPHELILKNGAIVTLLRNLNIKAGLCNGTWLAVRRMHDHVLDCQVLSGEAKNKHVLIPRITLTPSDQYLPFAFERHQFPLHLALAMTINKAQGQTFSKVGLLLRRPVFSHGQLYVAFSWVRTSGVARAFALALDNPSSTTSLCNLDSLLFGSVASATRRAYVPIVEEFVKWSEELIAGGQEKMETFVTVFLARKFEKGGGKASVQQAQAALVWFFKLIGTYPNPAQGSLPRMVVETSKRMARPPVHRAKASLDDVRKLFNVFWNRDSKLEDRRAAILFLLMFAAYMRISEALALDCTDIVRLPDRVEIAIRKSKTDQQKRGVIVPILASKDKKLCVVFALDEWLRSKPPSIPLFPSVATNAGLGDRMSADRARQELDRLAKSLHLTEGLTTHSFRGGAATAAISAGVDPAKVMRAGRWKSLAAFNAYVATNTATLGRAVSSRFED</sequence>
<organism evidence="3 4">
    <name type="scientific">Plectus sambesii</name>
    <dbReference type="NCBI Taxonomy" id="2011161"/>
    <lineage>
        <taxon>Eukaryota</taxon>
        <taxon>Metazoa</taxon>
        <taxon>Ecdysozoa</taxon>
        <taxon>Nematoda</taxon>
        <taxon>Chromadorea</taxon>
        <taxon>Plectida</taxon>
        <taxon>Plectina</taxon>
        <taxon>Plectoidea</taxon>
        <taxon>Plectidae</taxon>
        <taxon>Plectus</taxon>
    </lineage>
</organism>
<dbReference type="GO" id="GO:0003677">
    <property type="term" value="F:DNA binding"/>
    <property type="evidence" value="ECO:0007669"/>
    <property type="project" value="InterPro"/>
</dbReference>
<evidence type="ECO:0000313" key="3">
    <source>
        <dbReference type="Proteomes" id="UP000887566"/>
    </source>
</evidence>
<feature type="domain" description="Tyr recombinase" evidence="2">
    <location>
        <begin position="364"/>
        <end position="559"/>
    </location>
</feature>
<dbReference type="Proteomes" id="UP000887566">
    <property type="component" value="Unplaced"/>
</dbReference>
<dbReference type="AlphaFoldDB" id="A0A914WKK2"/>
<reference evidence="4" key="1">
    <citation type="submission" date="2022-11" db="UniProtKB">
        <authorList>
            <consortium name="WormBaseParasite"/>
        </authorList>
    </citation>
    <scope>IDENTIFICATION</scope>
</reference>
<dbReference type="WBParaSite" id="PSAMB.scaffold4404size14761.g24256.t1">
    <property type="protein sequence ID" value="PSAMB.scaffold4404size14761.g24256.t1"/>
    <property type="gene ID" value="PSAMB.scaffold4404size14761.g24256"/>
</dbReference>
<dbReference type="InterPro" id="IPR011010">
    <property type="entry name" value="DNA_brk_join_enz"/>
</dbReference>
<dbReference type="Pfam" id="PF21530">
    <property type="entry name" value="Pif1_2B_dom"/>
    <property type="match status" value="1"/>
</dbReference>
<dbReference type="PANTHER" id="PTHR10492">
    <property type="match status" value="1"/>
</dbReference>
<name>A0A914WKK2_9BILA</name>
<dbReference type="PROSITE" id="PS51898">
    <property type="entry name" value="TYR_RECOMBINASE"/>
    <property type="match status" value="1"/>
</dbReference>
<dbReference type="InterPro" id="IPR013762">
    <property type="entry name" value="Integrase-like_cat_sf"/>
</dbReference>
<dbReference type="InterPro" id="IPR049163">
    <property type="entry name" value="Pif1-like_2B_dom"/>
</dbReference>